<proteinExistence type="predicted"/>
<dbReference type="Proteomes" id="UP000266327">
    <property type="component" value="Unassembled WGS sequence"/>
</dbReference>
<keyword evidence="1" id="KW-0813">Transport</keyword>
<dbReference type="InterPro" id="IPR050093">
    <property type="entry name" value="ABC_SmlMolc_Importer"/>
</dbReference>
<dbReference type="FunFam" id="3.40.50.300:FF:000133">
    <property type="entry name" value="Spermidine/putrescine import ATP-binding protein PotA"/>
    <property type="match status" value="1"/>
</dbReference>
<protein>
    <submittedName>
        <fullName evidence="6">ABC transporter ATP-binding protein</fullName>
    </submittedName>
</protein>
<evidence type="ECO:0000313" key="7">
    <source>
        <dbReference type="Proteomes" id="UP000266327"/>
    </source>
</evidence>
<gene>
    <name evidence="6" type="ORF">D3878_08855</name>
</gene>
<dbReference type="SMART" id="SM00382">
    <property type="entry name" value="AAA"/>
    <property type="match status" value="1"/>
</dbReference>
<dbReference type="InterPro" id="IPR013611">
    <property type="entry name" value="Transp-assoc_OB_typ2"/>
</dbReference>
<dbReference type="PANTHER" id="PTHR42781">
    <property type="entry name" value="SPERMIDINE/PUTRESCINE IMPORT ATP-BINDING PROTEIN POTA"/>
    <property type="match status" value="1"/>
</dbReference>
<dbReference type="GO" id="GO:0043190">
    <property type="term" value="C:ATP-binding cassette (ABC) transporter complex"/>
    <property type="evidence" value="ECO:0007669"/>
    <property type="project" value="InterPro"/>
</dbReference>
<name>A0A3A3GL37_9BURK</name>
<evidence type="ECO:0000313" key="6">
    <source>
        <dbReference type="EMBL" id="RJG01680.1"/>
    </source>
</evidence>
<dbReference type="PANTHER" id="PTHR42781:SF4">
    <property type="entry name" value="SPERMIDINE_PUTRESCINE IMPORT ATP-BINDING PROTEIN POTA"/>
    <property type="match status" value="1"/>
</dbReference>
<dbReference type="InterPro" id="IPR003593">
    <property type="entry name" value="AAA+_ATPase"/>
</dbReference>
<dbReference type="InterPro" id="IPR027417">
    <property type="entry name" value="P-loop_NTPase"/>
</dbReference>
<keyword evidence="2" id="KW-1003">Cell membrane</keyword>
<keyword evidence="2" id="KW-0472">Membrane</keyword>
<dbReference type="SUPFAM" id="SSF50331">
    <property type="entry name" value="MOP-like"/>
    <property type="match status" value="1"/>
</dbReference>
<dbReference type="InterPro" id="IPR003439">
    <property type="entry name" value="ABC_transporter-like_ATP-bd"/>
</dbReference>
<dbReference type="GO" id="GO:0016887">
    <property type="term" value="F:ATP hydrolysis activity"/>
    <property type="evidence" value="ECO:0007669"/>
    <property type="project" value="InterPro"/>
</dbReference>
<dbReference type="RefSeq" id="WP_119785143.1">
    <property type="nucleotide sequence ID" value="NZ_QYUQ01000002.1"/>
</dbReference>
<dbReference type="Pfam" id="PF00005">
    <property type="entry name" value="ABC_tran"/>
    <property type="match status" value="1"/>
</dbReference>
<dbReference type="Gene3D" id="3.40.50.300">
    <property type="entry name" value="P-loop containing nucleotide triphosphate hydrolases"/>
    <property type="match status" value="1"/>
</dbReference>
<dbReference type="InterPro" id="IPR017871">
    <property type="entry name" value="ABC_transporter-like_CS"/>
</dbReference>
<dbReference type="Pfam" id="PF08402">
    <property type="entry name" value="TOBE_2"/>
    <property type="match status" value="1"/>
</dbReference>
<accession>A0A3A3GL37</accession>
<keyword evidence="7" id="KW-1185">Reference proteome</keyword>
<dbReference type="PROSITE" id="PS00211">
    <property type="entry name" value="ABC_TRANSPORTER_1"/>
    <property type="match status" value="1"/>
</dbReference>
<keyword evidence="3" id="KW-0547">Nucleotide-binding</keyword>
<evidence type="ECO:0000256" key="1">
    <source>
        <dbReference type="ARBA" id="ARBA00022448"/>
    </source>
</evidence>
<feature type="domain" description="ABC transporter" evidence="5">
    <location>
        <begin position="4"/>
        <end position="234"/>
    </location>
</feature>
<dbReference type="GO" id="GO:0005524">
    <property type="term" value="F:ATP binding"/>
    <property type="evidence" value="ECO:0007669"/>
    <property type="project" value="UniProtKB-KW"/>
</dbReference>
<dbReference type="OrthoDB" id="5298774at2"/>
<evidence type="ECO:0000256" key="2">
    <source>
        <dbReference type="ARBA" id="ARBA00022475"/>
    </source>
</evidence>
<evidence type="ECO:0000256" key="4">
    <source>
        <dbReference type="ARBA" id="ARBA00022840"/>
    </source>
</evidence>
<keyword evidence="4 6" id="KW-0067">ATP-binding</keyword>
<evidence type="ECO:0000259" key="5">
    <source>
        <dbReference type="PROSITE" id="PS50893"/>
    </source>
</evidence>
<dbReference type="GO" id="GO:0022857">
    <property type="term" value="F:transmembrane transporter activity"/>
    <property type="evidence" value="ECO:0007669"/>
    <property type="project" value="InterPro"/>
</dbReference>
<dbReference type="PROSITE" id="PS50893">
    <property type="entry name" value="ABC_TRANSPORTER_2"/>
    <property type="match status" value="1"/>
</dbReference>
<dbReference type="GO" id="GO:0015847">
    <property type="term" value="P:putrescine transport"/>
    <property type="evidence" value="ECO:0007669"/>
    <property type="project" value="UniProtKB-ARBA"/>
</dbReference>
<comment type="caution">
    <text evidence="6">The sequence shown here is derived from an EMBL/GenBank/DDBJ whole genome shotgun (WGS) entry which is preliminary data.</text>
</comment>
<sequence>MPLLEIRNVSRRFGNLRVIDHVSFGIDAGEFFSLVGPSGCGKTTLLRMIAGFDAPDDGDILLDGASILATAPEQRPIHTVFQSYALFPHLTVEKNVAFPLQMKGKSARATRARVTEVLRHVALSDKARHFPHELSGGQRQRVALARAIADLPRVLLLDEPLAALDAKLRELMQVELIRLQRDLGITFVFVTHAQDEALAMSHRIGVMDHGRIEQLDDPARIYGFPRNKFVADFIGHCTIVEATVQAIDGPRLSLSTPLLGMVTAPATTGARFGQQGWLALRPEQLRIGRPGAFADLPNRVSGKVCDFLYVGDVTTYIVELQGGVRIEALLANSLPGRVHFFEEGEPVELAWPADVGRFLRD</sequence>
<reference evidence="7" key="1">
    <citation type="submission" date="2018-09" db="EMBL/GenBank/DDBJ databases">
        <authorList>
            <person name="Zhu H."/>
        </authorList>
    </citation>
    <scope>NUCLEOTIDE SEQUENCE [LARGE SCALE GENOMIC DNA]</scope>
    <source>
        <strain evidence="7">K1S02-23</strain>
    </source>
</reference>
<dbReference type="SUPFAM" id="SSF52540">
    <property type="entry name" value="P-loop containing nucleoside triphosphate hydrolases"/>
    <property type="match status" value="1"/>
</dbReference>
<dbReference type="EMBL" id="QYUQ01000002">
    <property type="protein sequence ID" value="RJG01680.1"/>
    <property type="molecule type" value="Genomic_DNA"/>
</dbReference>
<dbReference type="Gene3D" id="2.40.50.100">
    <property type="match status" value="1"/>
</dbReference>
<evidence type="ECO:0000256" key="3">
    <source>
        <dbReference type="ARBA" id="ARBA00022741"/>
    </source>
</evidence>
<dbReference type="AlphaFoldDB" id="A0A3A3GL37"/>
<dbReference type="InterPro" id="IPR008995">
    <property type="entry name" value="Mo/tungstate-bd_C_term_dom"/>
</dbReference>
<organism evidence="6 7">
    <name type="scientific">Noviherbaspirillum sedimenti</name>
    <dbReference type="NCBI Taxonomy" id="2320865"/>
    <lineage>
        <taxon>Bacteria</taxon>
        <taxon>Pseudomonadati</taxon>
        <taxon>Pseudomonadota</taxon>
        <taxon>Betaproteobacteria</taxon>
        <taxon>Burkholderiales</taxon>
        <taxon>Oxalobacteraceae</taxon>
        <taxon>Noviherbaspirillum</taxon>
    </lineage>
</organism>